<accession>A0A3A1YAK8</accession>
<dbReference type="RefSeq" id="WP_119653080.1">
    <property type="nucleotide sequence ID" value="NZ_NSDI01000013.1"/>
</dbReference>
<dbReference type="AlphaFoldDB" id="A0A3A1YAK8"/>
<protein>
    <submittedName>
        <fullName evidence="1">Uncharacterized protein</fullName>
    </submittedName>
</protein>
<comment type="caution">
    <text evidence="1">The sequence shown here is derived from an EMBL/GenBank/DDBJ whole genome shotgun (WGS) entry which is preliminary data.</text>
</comment>
<name>A0A3A1YAK8_9FLAO</name>
<dbReference type="EMBL" id="NSDI01000013">
    <property type="protein sequence ID" value="RIY35333.1"/>
    <property type="molecule type" value="Genomic_DNA"/>
</dbReference>
<organism evidence="1 2">
    <name type="scientific">Capnocytophaga canis</name>
    <dbReference type="NCBI Taxonomy" id="1848903"/>
    <lineage>
        <taxon>Bacteria</taxon>
        <taxon>Pseudomonadati</taxon>
        <taxon>Bacteroidota</taxon>
        <taxon>Flavobacteriia</taxon>
        <taxon>Flavobacteriales</taxon>
        <taxon>Flavobacteriaceae</taxon>
        <taxon>Capnocytophaga</taxon>
    </lineage>
</organism>
<evidence type="ECO:0000313" key="2">
    <source>
        <dbReference type="Proteomes" id="UP000265497"/>
    </source>
</evidence>
<dbReference type="Proteomes" id="UP000265497">
    <property type="component" value="Unassembled WGS sequence"/>
</dbReference>
<gene>
    <name evidence="1" type="ORF">CKY20_10745</name>
</gene>
<proteinExistence type="predicted"/>
<sequence length="209" mass="24881">MKRIVILFLSLISCSQVKKEDKLQLINHITDSISKEIEIKVRAKIKDSIKKTEFKFENDTEEYLSKLAEVNFYQWKRDFLAKISSEPKQEGFSRKIEDSFSDLTITYIRKIKLKGKYSGKDTIINDFFNSVLGYCSEMKYLFKEDYELELEKRIVYSPPLPREEEDLNKYRYNCWCNSFDKADVIANDTIYSFDIWRGDCREVTKKSLK</sequence>
<evidence type="ECO:0000313" key="1">
    <source>
        <dbReference type="EMBL" id="RIY35333.1"/>
    </source>
</evidence>
<reference evidence="1 2" key="1">
    <citation type="submission" date="2017-08" db="EMBL/GenBank/DDBJ databases">
        <title>Capnocytophaga canis 17-158 assembly.</title>
        <authorList>
            <person name="Gulvik C.A."/>
        </authorList>
    </citation>
    <scope>NUCLEOTIDE SEQUENCE [LARGE SCALE GENOMIC DNA]</scope>
    <source>
        <strain evidence="1 2">17-158</strain>
    </source>
</reference>